<evidence type="ECO:0000313" key="11">
    <source>
        <dbReference type="Proteomes" id="UP000199411"/>
    </source>
</evidence>
<evidence type="ECO:0000256" key="1">
    <source>
        <dbReference type="ARBA" id="ARBA00000677"/>
    </source>
</evidence>
<feature type="active site" evidence="7">
    <location>
        <position position="36"/>
    </location>
</feature>
<dbReference type="InterPro" id="IPR019758">
    <property type="entry name" value="Pept_S26A_signal_pept_1_CS"/>
</dbReference>
<comment type="catalytic activity">
    <reaction evidence="1 8">
        <text>Cleavage of hydrophobic, N-terminal signal or leader sequences from secreted and periplasmic proteins.</text>
        <dbReference type="EC" id="3.4.21.89"/>
    </reaction>
</comment>
<evidence type="ECO:0000313" key="10">
    <source>
        <dbReference type="EMBL" id="SDC78002.1"/>
    </source>
</evidence>
<reference evidence="11" key="1">
    <citation type="submission" date="2016-10" db="EMBL/GenBank/DDBJ databases">
        <authorList>
            <person name="Varghese N."/>
            <person name="Submissions S."/>
        </authorList>
    </citation>
    <scope>NUCLEOTIDE SEQUENCE [LARGE SCALE GENOMIC DNA]</scope>
    <source>
        <strain evidence="11">DSM 8415</strain>
    </source>
</reference>
<comment type="similarity">
    <text evidence="2 8">Belongs to the peptidase S26 family.</text>
</comment>
<dbReference type="InterPro" id="IPR019756">
    <property type="entry name" value="Pept_S26A_signal_pept_1_Ser-AS"/>
</dbReference>
<dbReference type="EMBL" id="FMYU01000009">
    <property type="protein sequence ID" value="SDC78002.1"/>
    <property type="molecule type" value="Genomic_DNA"/>
</dbReference>
<dbReference type="InterPro" id="IPR019533">
    <property type="entry name" value="Peptidase_S26"/>
</dbReference>
<evidence type="ECO:0000256" key="8">
    <source>
        <dbReference type="RuleBase" id="RU362042"/>
    </source>
</evidence>
<dbReference type="SUPFAM" id="SSF51306">
    <property type="entry name" value="LexA/Signal peptidase"/>
    <property type="match status" value="1"/>
</dbReference>
<evidence type="ECO:0000256" key="7">
    <source>
        <dbReference type="PIRSR" id="PIRSR600223-1"/>
    </source>
</evidence>
<dbReference type="RefSeq" id="WP_092129109.1">
    <property type="nucleotide sequence ID" value="NZ_FMYU01000009.1"/>
</dbReference>
<sequence length="214" mass="25068">MSKKFWDWTKSILIALLIALFIRTFFIEAFKIPSGSMEPTLLPGDYILVNKISYGIKIPFTHEFLWKGKDPKVGDIVVFRYPPDPSVHFIKRCMGVPGDTVQIINRQVYINGKKVYEPYAYFSSPIIYPRNAQIPGITTPYGSRDNWGPVKVPPHEYFMMGDNRDNSYDSRFWGFVPRYDITGEPFIIYFSIYHWKIRFNRIFKIINTNAQDGR</sequence>
<gene>
    <name evidence="10" type="ORF">SAMN05660835_01339</name>
</gene>
<name>A0A1G6PCM4_9BACT</name>
<dbReference type="PANTHER" id="PTHR43390:SF1">
    <property type="entry name" value="CHLOROPLAST PROCESSING PEPTIDASE"/>
    <property type="match status" value="1"/>
</dbReference>
<dbReference type="GO" id="GO:0009003">
    <property type="term" value="F:signal peptidase activity"/>
    <property type="evidence" value="ECO:0007669"/>
    <property type="project" value="UniProtKB-EC"/>
</dbReference>
<protein>
    <recommendedName>
        <fullName evidence="4 8">Signal peptidase I</fullName>
        <ecNumber evidence="3 8">3.4.21.89</ecNumber>
    </recommendedName>
</protein>
<dbReference type="PROSITE" id="PS00761">
    <property type="entry name" value="SPASE_I_3"/>
    <property type="match status" value="1"/>
</dbReference>
<comment type="subcellular location">
    <subcellularLocation>
        <location evidence="8">Membrane</location>
        <topology evidence="8">Single-pass type II membrane protein</topology>
    </subcellularLocation>
</comment>
<dbReference type="Pfam" id="PF10502">
    <property type="entry name" value="Peptidase_S26"/>
    <property type="match status" value="1"/>
</dbReference>
<dbReference type="InterPro" id="IPR036286">
    <property type="entry name" value="LexA/Signal_pep-like_sf"/>
</dbReference>
<dbReference type="AlphaFoldDB" id="A0A1G6PCM4"/>
<proteinExistence type="inferred from homology"/>
<accession>A0A1G6PCM4</accession>
<dbReference type="PROSITE" id="PS00501">
    <property type="entry name" value="SPASE_I_1"/>
    <property type="match status" value="1"/>
</dbReference>
<dbReference type="InterPro" id="IPR000223">
    <property type="entry name" value="Pept_S26A_signal_pept_1"/>
</dbReference>
<dbReference type="PANTHER" id="PTHR43390">
    <property type="entry name" value="SIGNAL PEPTIDASE I"/>
    <property type="match status" value="1"/>
</dbReference>
<evidence type="ECO:0000256" key="6">
    <source>
        <dbReference type="ARBA" id="ARBA00022801"/>
    </source>
</evidence>
<dbReference type="OrthoDB" id="9815782at2"/>
<keyword evidence="11" id="KW-1185">Reference proteome</keyword>
<feature type="domain" description="Peptidase S26" evidence="9">
    <location>
        <begin position="6"/>
        <end position="189"/>
    </location>
</feature>
<feature type="active site" evidence="7">
    <location>
        <position position="91"/>
    </location>
</feature>
<dbReference type="Gene3D" id="2.10.109.10">
    <property type="entry name" value="Umud Fragment, subunit A"/>
    <property type="match status" value="1"/>
</dbReference>
<organism evidence="10 11">
    <name type="scientific">Desulfurella multipotens</name>
    <dbReference type="NCBI Taxonomy" id="79269"/>
    <lineage>
        <taxon>Bacteria</taxon>
        <taxon>Pseudomonadati</taxon>
        <taxon>Campylobacterota</taxon>
        <taxon>Desulfurellia</taxon>
        <taxon>Desulfurellales</taxon>
        <taxon>Desulfurellaceae</taxon>
        <taxon>Desulfurella</taxon>
    </lineage>
</organism>
<evidence type="ECO:0000256" key="4">
    <source>
        <dbReference type="ARBA" id="ARBA00019232"/>
    </source>
</evidence>
<dbReference type="PRINTS" id="PR00727">
    <property type="entry name" value="LEADERPTASE"/>
</dbReference>
<evidence type="ECO:0000256" key="5">
    <source>
        <dbReference type="ARBA" id="ARBA00022670"/>
    </source>
</evidence>
<dbReference type="NCBIfam" id="TIGR02227">
    <property type="entry name" value="sigpep_I_bact"/>
    <property type="match status" value="1"/>
</dbReference>
<dbReference type="CDD" id="cd06530">
    <property type="entry name" value="S26_SPase_I"/>
    <property type="match status" value="1"/>
</dbReference>
<evidence type="ECO:0000259" key="9">
    <source>
        <dbReference type="Pfam" id="PF10502"/>
    </source>
</evidence>
<evidence type="ECO:0000256" key="2">
    <source>
        <dbReference type="ARBA" id="ARBA00009370"/>
    </source>
</evidence>
<keyword evidence="6 8" id="KW-0378">Hydrolase</keyword>
<dbReference type="Proteomes" id="UP000199411">
    <property type="component" value="Unassembled WGS sequence"/>
</dbReference>
<dbReference type="EC" id="3.4.21.89" evidence="3 8"/>
<dbReference type="GO" id="GO:0006465">
    <property type="term" value="P:signal peptide processing"/>
    <property type="evidence" value="ECO:0007669"/>
    <property type="project" value="InterPro"/>
</dbReference>
<dbReference type="GO" id="GO:0004252">
    <property type="term" value="F:serine-type endopeptidase activity"/>
    <property type="evidence" value="ECO:0007669"/>
    <property type="project" value="InterPro"/>
</dbReference>
<evidence type="ECO:0000256" key="3">
    <source>
        <dbReference type="ARBA" id="ARBA00013208"/>
    </source>
</evidence>
<dbReference type="GO" id="GO:0016020">
    <property type="term" value="C:membrane"/>
    <property type="evidence" value="ECO:0007669"/>
    <property type="project" value="UniProtKB-SubCell"/>
</dbReference>
<keyword evidence="5 8" id="KW-0645">Protease</keyword>